<proteinExistence type="predicted"/>
<dbReference type="EMBL" id="CP102294">
    <property type="protein sequence ID" value="UWN57965.1"/>
    <property type="molecule type" value="Genomic_DNA"/>
</dbReference>
<organism evidence="1 2">
    <name type="scientific">Alistipes ihumii AP11</name>
    <dbReference type="NCBI Taxonomy" id="1211813"/>
    <lineage>
        <taxon>Bacteria</taxon>
        <taxon>Pseudomonadati</taxon>
        <taxon>Bacteroidota</taxon>
        <taxon>Bacteroidia</taxon>
        <taxon>Bacteroidales</taxon>
        <taxon>Rikenellaceae</taxon>
        <taxon>Alistipes</taxon>
    </lineage>
</organism>
<dbReference type="GeneID" id="82890887"/>
<keyword evidence="2" id="KW-1185">Reference proteome</keyword>
<accession>A0ABY5V173</accession>
<evidence type="ECO:0000313" key="1">
    <source>
        <dbReference type="EMBL" id="UWN57965.1"/>
    </source>
</evidence>
<sequence length="94" mass="10847">MSTKLSPEAARAKYEYNKKYQQRYWEKKAASKRAAAQQQIQTEPVSVSRNGMDDQRYITALEASNKTLNSENRRLVRLLHNYQKIIAQSTVAAL</sequence>
<name>A0ABY5V173_9BACT</name>
<protein>
    <submittedName>
        <fullName evidence="1">Uncharacterized protein</fullName>
    </submittedName>
</protein>
<dbReference type="Proteomes" id="UP001059295">
    <property type="component" value="Chromosome"/>
</dbReference>
<reference evidence="1" key="1">
    <citation type="journal article" date="2022" name="Cell">
        <title>Design, construction, and in vivo augmentation of a complex gut microbiome.</title>
        <authorList>
            <person name="Cheng A.G."/>
            <person name="Ho P.Y."/>
            <person name="Aranda-Diaz A."/>
            <person name="Jain S."/>
            <person name="Yu F.B."/>
            <person name="Meng X."/>
            <person name="Wang M."/>
            <person name="Iakiviak M."/>
            <person name="Nagashima K."/>
            <person name="Zhao A."/>
            <person name="Murugkar P."/>
            <person name="Patil A."/>
            <person name="Atabakhsh K."/>
            <person name="Weakley A."/>
            <person name="Yan J."/>
            <person name="Brumbaugh A.R."/>
            <person name="Higginbottom S."/>
            <person name="Dimas A."/>
            <person name="Shiver A.L."/>
            <person name="Deutschbauer A."/>
            <person name="Neff N."/>
            <person name="Sonnenburg J.L."/>
            <person name="Huang K.C."/>
            <person name="Fischbach M.A."/>
        </authorList>
    </citation>
    <scope>NUCLEOTIDE SEQUENCE</scope>
    <source>
        <strain evidence="1">AP11</strain>
    </source>
</reference>
<gene>
    <name evidence="1" type="ORF">NQ491_04095</name>
</gene>
<dbReference type="RefSeq" id="WP_019246315.1">
    <property type="nucleotide sequence ID" value="NZ_CAPH01000015.1"/>
</dbReference>
<evidence type="ECO:0000313" key="2">
    <source>
        <dbReference type="Proteomes" id="UP001059295"/>
    </source>
</evidence>